<keyword evidence="1" id="KW-0732">Signal</keyword>
<feature type="chain" id="PRO_5045653111" evidence="1">
    <location>
        <begin position="21"/>
        <end position="421"/>
    </location>
</feature>
<keyword evidence="5" id="KW-1185">Reference proteome</keyword>
<dbReference type="InterPro" id="IPR032260">
    <property type="entry name" value="DUF5060"/>
</dbReference>
<proteinExistence type="predicted"/>
<gene>
    <name evidence="4" type="ORF">ACFPFU_19195</name>
</gene>
<evidence type="ECO:0000259" key="3">
    <source>
        <dbReference type="Pfam" id="PF16586"/>
    </source>
</evidence>
<dbReference type="InterPro" id="IPR036452">
    <property type="entry name" value="Ribo_hydro-like"/>
</dbReference>
<evidence type="ECO:0000256" key="1">
    <source>
        <dbReference type="SAM" id="SignalP"/>
    </source>
</evidence>
<feature type="signal peptide" evidence="1">
    <location>
        <begin position="1"/>
        <end position="20"/>
    </location>
</feature>
<evidence type="ECO:0000259" key="2">
    <source>
        <dbReference type="Pfam" id="PF07632"/>
    </source>
</evidence>
<evidence type="ECO:0000313" key="5">
    <source>
        <dbReference type="Proteomes" id="UP001595818"/>
    </source>
</evidence>
<dbReference type="EMBL" id="JBHSJJ010000013">
    <property type="protein sequence ID" value="MFC4873838.1"/>
    <property type="molecule type" value="Genomic_DNA"/>
</dbReference>
<dbReference type="Proteomes" id="UP001595818">
    <property type="component" value="Unassembled WGS sequence"/>
</dbReference>
<dbReference type="SUPFAM" id="SSF53590">
    <property type="entry name" value="Nucleoside hydrolase"/>
    <property type="match status" value="1"/>
</dbReference>
<protein>
    <submittedName>
        <fullName evidence="4">Nucleoside hydrolase-like domain-containing protein</fullName>
    </submittedName>
</protein>
<organism evidence="4 5">
    <name type="scientific">Negadavirga shengliensis</name>
    <dbReference type="NCBI Taxonomy" id="1389218"/>
    <lineage>
        <taxon>Bacteria</taxon>
        <taxon>Pseudomonadati</taxon>
        <taxon>Bacteroidota</taxon>
        <taxon>Cytophagia</taxon>
        <taxon>Cytophagales</taxon>
        <taxon>Cyclobacteriaceae</taxon>
        <taxon>Negadavirga</taxon>
    </lineage>
</organism>
<sequence length="421" mass="48188">MKHWTVLLIMGLLWSGLVSAQQKPRVIVSSDIGGTDDDDFQSMIHYLMYADKFQTEGLIASPYGPGRKADILHVIDLYEQDYWKLKARKDDFPSPEDLRSVTRQGATERAPLKGWDKPTEGSEWIIRCARKKSNQPLWVLVWGGLEDVAQALHDAPDIAGRLRLYWIAGPNKKWGADAYHYMATHFPDLWLIEANATYRGWFVDDGSDKNTHVKNFYDVHIKGRGAMGKDFVNYYEGVIKMGDTPSVAYLLHGDPENPEGESWGGSFVPLRHSSRRTFERPTTLNDTVPVFALVEWKFQGPETEPDSDEPSLMLEIDGQQFEGYYEGEGQYKVRFVPKSTGSWTYQVISKIKELDGQTGAFVAVDPWPGTLHPRDFSPLTGWWGDDPSPENFEGPHQGARTIFRHQQDFLLDWAERWRWLE</sequence>
<feature type="domain" description="Cellulose-binding Sde182 nucleoside hydrolase-like" evidence="2">
    <location>
        <begin position="25"/>
        <end position="267"/>
    </location>
</feature>
<accession>A0ABV9T5F1</accession>
<name>A0ABV9T5F1_9BACT</name>
<dbReference type="InterPro" id="IPR011483">
    <property type="entry name" value="Sde182_NH-like"/>
</dbReference>
<comment type="caution">
    <text evidence="4">The sequence shown here is derived from an EMBL/GenBank/DDBJ whole genome shotgun (WGS) entry which is preliminary data.</text>
</comment>
<dbReference type="RefSeq" id="WP_377067096.1">
    <property type="nucleotide sequence ID" value="NZ_JBHSJJ010000013.1"/>
</dbReference>
<reference evidence="5" key="1">
    <citation type="journal article" date="2019" name="Int. J. Syst. Evol. Microbiol.">
        <title>The Global Catalogue of Microorganisms (GCM) 10K type strain sequencing project: providing services to taxonomists for standard genome sequencing and annotation.</title>
        <authorList>
            <consortium name="The Broad Institute Genomics Platform"/>
            <consortium name="The Broad Institute Genome Sequencing Center for Infectious Disease"/>
            <person name="Wu L."/>
            <person name="Ma J."/>
        </authorList>
    </citation>
    <scope>NUCLEOTIDE SEQUENCE [LARGE SCALE GENOMIC DNA]</scope>
    <source>
        <strain evidence="5">CGMCC 4.7466</strain>
    </source>
</reference>
<dbReference type="Pfam" id="PF07632">
    <property type="entry name" value="Sde182_NH-like"/>
    <property type="match status" value="1"/>
</dbReference>
<dbReference type="Pfam" id="PF16586">
    <property type="entry name" value="DUF5060"/>
    <property type="match status" value="1"/>
</dbReference>
<evidence type="ECO:0000313" key="4">
    <source>
        <dbReference type="EMBL" id="MFC4873838.1"/>
    </source>
</evidence>
<dbReference type="Gene3D" id="3.90.245.10">
    <property type="entry name" value="Ribonucleoside hydrolase-like"/>
    <property type="match status" value="1"/>
</dbReference>
<feature type="domain" description="DUF5060" evidence="3">
    <location>
        <begin position="288"/>
        <end position="349"/>
    </location>
</feature>